<evidence type="ECO:0000313" key="3">
    <source>
        <dbReference type="WBParaSite" id="SVE_1850000.1"/>
    </source>
</evidence>
<dbReference type="GO" id="GO:0042575">
    <property type="term" value="C:DNA polymerase complex"/>
    <property type="evidence" value="ECO:0007669"/>
    <property type="project" value="UniProtKB-ARBA"/>
</dbReference>
<evidence type="ECO:0000259" key="1">
    <source>
        <dbReference type="PROSITE" id="PS50994"/>
    </source>
</evidence>
<accession>A0A0K0G1B2</accession>
<dbReference type="SUPFAM" id="SSF53098">
    <property type="entry name" value="Ribonuclease H-like"/>
    <property type="match status" value="1"/>
</dbReference>
<protein>
    <submittedName>
        <fullName evidence="3">Integrase catalytic domain-containing protein</fullName>
    </submittedName>
</protein>
<dbReference type="GO" id="GO:0003676">
    <property type="term" value="F:nucleic acid binding"/>
    <property type="evidence" value="ECO:0007669"/>
    <property type="project" value="InterPro"/>
</dbReference>
<dbReference type="InterPro" id="IPR050951">
    <property type="entry name" value="Retrovirus_Pol_polyprotein"/>
</dbReference>
<feature type="domain" description="Integrase catalytic" evidence="1">
    <location>
        <begin position="403"/>
        <end position="523"/>
    </location>
</feature>
<dbReference type="GO" id="GO:0015074">
    <property type="term" value="P:DNA integration"/>
    <property type="evidence" value="ECO:0007669"/>
    <property type="project" value="InterPro"/>
</dbReference>
<sequence>MKFGEYSKDDIINHAPRNIHEDINIEICKRLRSYNFRLATDKCHINVTSGIFLGMNFDVKKGLSIPVERLEAILNLPTKIRFYGDNIPGFPLYAQNIYKMIDKKPFNKELVNLEFKSLLEKTAKAITLECIDKSCVSITIVVAAKEESLVYVMLCNYESEKKPIMVGGRQLRTHQKNYKECTKIILALREAIYSNLEICSRYEIICKSNVKGLEKSNGIIPLTAFNTHQRLLIELSPFQIKFQFTDTNKDLVSEICNTKFSRSTTVIEESYQALEIAELLPFSSSELKESYKNDRDANLILDMLLDVKTKKEIKMKLASSFRKFLDSMELVNEIIFINKKLFITRELSSKLMLFLHKEHDSAYAMQLKANKYCIMAVNNRLAKEIYESCNICNNLRRNKTRTVDSWPSTDSSHERFHADVDEINKTKFLCITDVHSGFIMVETLKTEKSLEIINKYRSIFRLYGKPTLLVSDNARYFCAEETIQFLESINVCPIFSIPRCPQSNGCGEKSVGLVKLKAQKLIDDGMKTVEAVEKAAIILQDRITKNEKTVKEIFFGIEINIKDVLDKHNFKPKPMSIECLFKVDRSDKQWRAGIAIEQIGKNIFRIESQGRIFIRKSDSINFTKEGRIVNIDKIWCKDNEVVSNKSTEMSISGTSNNLDESCQIRESLERSDTLNNFDESLQFSKTLEKDDLLGLTHTMEQEDIDLNQYCIETEEEYQHFLKNGEFKIECGIDGSAYQGVGSAFILKSSYYNINTISGMKGNSNDSAQQAEVTALTLALEEIHLLIYGKTITKMNQF</sequence>
<name>A0A0K0G1B2_STRVS</name>
<dbReference type="InterPro" id="IPR036397">
    <property type="entry name" value="RNaseH_sf"/>
</dbReference>
<keyword evidence="2" id="KW-1185">Reference proteome</keyword>
<dbReference type="AlphaFoldDB" id="A0A0K0G1B2"/>
<dbReference type="Proteomes" id="UP000035680">
    <property type="component" value="Unassembled WGS sequence"/>
</dbReference>
<reference evidence="3" key="2">
    <citation type="submission" date="2015-08" db="UniProtKB">
        <authorList>
            <consortium name="WormBaseParasite"/>
        </authorList>
    </citation>
    <scope>IDENTIFICATION</scope>
</reference>
<dbReference type="STRING" id="75913.A0A0K0G1B2"/>
<dbReference type="Gene3D" id="3.30.420.10">
    <property type="entry name" value="Ribonuclease H-like superfamily/Ribonuclease H"/>
    <property type="match status" value="1"/>
</dbReference>
<dbReference type="InterPro" id="IPR043502">
    <property type="entry name" value="DNA/RNA_pol_sf"/>
</dbReference>
<dbReference type="WBParaSite" id="SVE_1850000.1">
    <property type="protein sequence ID" value="SVE_1850000.1"/>
    <property type="gene ID" value="SVE_1850000"/>
</dbReference>
<dbReference type="PANTHER" id="PTHR37984:SF5">
    <property type="entry name" value="PROTEIN NYNRIN-LIKE"/>
    <property type="match status" value="1"/>
</dbReference>
<dbReference type="PROSITE" id="PS50994">
    <property type="entry name" value="INTEGRASE"/>
    <property type="match status" value="1"/>
</dbReference>
<dbReference type="PANTHER" id="PTHR37984">
    <property type="entry name" value="PROTEIN CBG26694"/>
    <property type="match status" value="1"/>
</dbReference>
<organism evidence="2 3">
    <name type="scientific">Strongyloides venezuelensis</name>
    <name type="common">Threadworm</name>
    <dbReference type="NCBI Taxonomy" id="75913"/>
    <lineage>
        <taxon>Eukaryota</taxon>
        <taxon>Metazoa</taxon>
        <taxon>Ecdysozoa</taxon>
        <taxon>Nematoda</taxon>
        <taxon>Chromadorea</taxon>
        <taxon>Rhabditida</taxon>
        <taxon>Tylenchina</taxon>
        <taxon>Panagrolaimomorpha</taxon>
        <taxon>Strongyloidoidea</taxon>
        <taxon>Strongyloididae</taxon>
        <taxon>Strongyloides</taxon>
    </lineage>
</organism>
<dbReference type="InterPro" id="IPR012337">
    <property type="entry name" value="RNaseH-like_sf"/>
</dbReference>
<dbReference type="InterPro" id="IPR001584">
    <property type="entry name" value="Integrase_cat-core"/>
</dbReference>
<dbReference type="SUPFAM" id="SSF56672">
    <property type="entry name" value="DNA/RNA polymerases"/>
    <property type="match status" value="1"/>
</dbReference>
<evidence type="ECO:0000313" key="2">
    <source>
        <dbReference type="Proteomes" id="UP000035680"/>
    </source>
</evidence>
<proteinExistence type="predicted"/>
<reference evidence="2" key="1">
    <citation type="submission" date="2014-07" db="EMBL/GenBank/DDBJ databases">
        <authorList>
            <person name="Martin A.A"/>
            <person name="De Silva N."/>
        </authorList>
    </citation>
    <scope>NUCLEOTIDE SEQUENCE</scope>
</reference>